<keyword evidence="9 18" id="KW-0436">Ligase</keyword>
<evidence type="ECO:0000256" key="14">
    <source>
        <dbReference type="ARBA" id="ARBA00022909"/>
    </source>
</evidence>
<gene>
    <name evidence="21" type="ORF">SAMN02744040_00535</name>
</gene>
<comment type="catalytic activity">
    <reaction evidence="17">
        <text>7,8-dihydropteroate + L-glutamate + ATP = 7,8-dihydrofolate + ADP + phosphate + H(+)</text>
        <dbReference type="Rhea" id="RHEA:23584"/>
        <dbReference type="ChEBI" id="CHEBI:15378"/>
        <dbReference type="ChEBI" id="CHEBI:17839"/>
        <dbReference type="ChEBI" id="CHEBI:29985"/>
        <dbReference type="ChEBI" id="CHEBI:30616"/>
        <dbReference type="ChEBI" id="CHEBI:43474"/>
        <dbReference type="ChEBI" id="CHEBI:57451"/>
        <dbReference type="ChEBI" id="CHEBI:456216"/>
        <dbReference type="EC" id="6.3.2.12"/>
    </reaction>
</comment>
<comment type="pathway">
    <text evidence="2">Cofactor biosynthesis; tetrahydrofolate biosynthesis; 7,8-dihydrofolate from 2-amino-4-hydroxy-6-hydroxymethyl-7,8-dihydropteridine diphosphate and 4-aminobenzoate: step 2/2.</text>
</comment>
<dbReference type="InterPro" id="IPR001645">
    <property type="entry name" value="Folylpolyglutamate_synth"/>
</dbReference>
<protein>
    <recommendedName>
        <fullName evidence="8">Dihydrofolate synthase/folylpolyglutamate synthase</fullName>
        <ecNumber evidence="6">6.3.2.12</ecNumber>
        <ecNumber evidence="7">6.3.2.17</ecNumber>
    </recommendedName>
    <alternativeName>
        <fullName evidence="15">Tetrahydrofolylpolyglutamate synthase</fullName>
    </alternativeName>
</protein>
<dbReference type="GO" id="GO:0046872">
    <property type="term" value="F:metal ion binding"/>
    <property type="evidence" value="ECO:0007669"/>
    <property type="project" value="UniProtKB-KW"/>
</dbReference>
<evidence type="ECO:0000256" key="10">
    <source>
        <dbReference type="ARBA" id="ARBA00022723"/>
    </source>
</evidence>
<evidence type="ECO:0000256" key="17">
    <source>
        <dbReference type="ARBA" id="ARBA00049161"/>
    </source>
</evidence>
<dbReference type="Gene3D" id="3.90.190.20">
    <property type="entry name" value="Mur ligase, C-terminal domain"/>
    <property type="match status" value="1"/>
</dbReference>
<dbReference type="GO" id="GO:0008841">
    <property type="term" value="F:dihydrofolate synthase activity"/>
    <property type="evidence" value="ECO:0007669"/>
    <property type="project" value="UniProtKB-EC"/>
</dbReference>
<keyword evidence="11 18" id="KW-0547">Nucleotide-binding</keyword>
<comment type="subunit">
    <text evidence="5">Monomer.</text>
</comment>
<comment type="similarity">
    <text evidence="4 18">Belongs to the folylpolyglutamate synthase family.</text>
</comment>
<evidence type="ECO:0000256" key="6">
    <source>
        <dbReference type="ARBA" id="ARBA00013023"/>
    </source>
</evidence>
<accession>A0A1M5PJV0</accession>
<dbReference type="GO" id="GO:0005524">
    <property type="term" value="F:ATP binding"/>
    <property type="evidence" value="ECO:0007669"/>
    <property type="project" value="UniProtKB-KW"/>
</dbReference>
<keyword evidence="12 18" id="KW-0067">ATP-binding</keyword>
<dbReference type="EMBL" id="FQXH01000006">
    <property type="protein sequence ID" value="SHH02015.1"/>
    <property type="molecule type" value="Genomic_DNA"/>
</dbReference>
<evidence type="ECO:0000256" key="5">
    <source>
        <dbReference type="ARBA" id="ARBA00011245"/>
    </source>
</evidence>
<dbReference type="PROSITE" id="PS01012">
    <property type="entry name" value="FOLYLPOLYGLU_SYNT_2"/>
    <property type="match status" value="1"/>
</dbReference>
<evidence type="ECO:0000256" key="12">
    <source>
        <dbReference type="ARBA" id="ARBA00022840"/>
    </source>
</evidence>
<comment type="catalytic activity">
    <reaction evidence="16">
        <text>(6S)-5,6,7,8-tetrahydrofolyl-(gamma-L-Glu)(n) + L-glutamate + ATP = (6S)-5,6,7,8-tetrahydrofolyl-(gamma-L-Glu)(n+1) + ADP + phosphate + H(+)</text>
        <dbReference type="Rhea" id="RHEA:10580"/>
        <dbReference type="Rhea" id="RHEA-COMP:14738"/>
        <dbReference type="Rhea" id="RHEA-COMP:14740"/>
        <dbReference type="ChEBI" id="CHEBI:15378"/>
        <dbReference type="ChEBI" id="CHEBI:29985"/>
        <dbReference type="ChEBI" id="CHEBI:30616"/>
        <dbReference type="ChEBI" id="CHEBI:43474"/>
        <dbReference type="ChEBI" id="CHEBI:141005"/>
        <dbReference type="ChEBI" id="CHEBI:456216"/>
        <dbReference type="EC" id="6.3.2.17"/>
    </reaction>
</comment>
<name>A0A1M5PJV0_9FIRM</name>
<keyword evidence="14" id="KW-0289">Folate biosynthesis</keyword>
<keyword evidence="22" id="KW-1185">Reference proteome</keyword>
<comment type="pathway">
    <text evidence="3">Cofactor biosynthesis; tetrahydrofolylpolyglutamate biosynthesis.</text>
</comment>
<evidence type="ECO:0000313" key="22">
    <source>
        <dbReference type="Proteomes" id="UP000242520"/>
    </source>
</evidence>
<evidence type="ECO:0000256" key="15">
    <source>
        <dbReference type="ARBA" id="ARBA00030592"/>
    </source>
</evidence>
<dbReference type="InterPro" id="IPR018109">
    <property type="entry name" value="Folylpolyglutamate_synth_CS"/>
</dbReference>
<dbReference type="InterPro" id="IPR004101">
    <property type="entry name" value="Mur_ligase_C"/>
</dbReference>
<evidence type="ECO:0000256" key="4">
    <source>
        <dbReference type="ARBA" id="ARBA00008276"/>
    </source>
</evidence>
<dbReference type="EC" id="6.3.2.17" evidence="7"/>
<evidence type="ECO:0000313" key="21">
    <source>
        <dbReference type="EMBL" id="SHH02015.1"/>
    </source>
</evidence>
<dbReference type="InterPro" id="IPR036565">
    <property type="entry name" value="Mur-like_cat_sf"/>
</dbReference>
<evidence type="ECO:0000259" key="19">
    <source>
        <dbReference type="Pfam" id="PF02875"/>
    </source>
</evidence>
<evidence type="ECO:0000256" key="18">
    <source>
        <dbReference type="PIRNR" id="PIRNR001563"/>
    </source>
</evidence>
<evidence type="ECO:0000256" key="13">
    <source>
        <dbReference type="ARBA" id="ARBA00022842"/>
    </source>
</evidence>
<comment type="cofactor">
    <cofactor evidence="1">
        <name>Mg(2+)</name>
        <dbReference type="ChEBI" id="CHEBI:18420"/>
    </cofactor>
</comment>
<evidence type="ECO:0000256" key="7">
    <source>
        <dbReference type="ARBA" id="ARBA00013025"/>
    </source>
</evidence>
<evidence type="ECO:0000256" key="11">
    <source>
        <dbReference type="ARBA" id="ARBA00022741"/>
    </source>
</evidence>
<dbReference type="PROSITE" id="PS01011">
    <property type="entry name" value="FOLYLPOLYGLU_SYNT_1"/>
    <property type="match status" value="1"/>
</dbReference>
<dbReference type="Gene3D" id="3.40.1190.10">
    <property type="entry name" value="Mur-like, catalytic domain"/>
    <property type="match status" value="1"/>
</dbReference>
<dbReference type="Proteomes" id="UP000242520">
    <property type="component" value="Unassembled WGS sequence"/>
</dbReference>
<evidence type="ECO:0000259" key="20">
    <source>
        <dbReference type="Pfam" id="PF08245"/>
    </source>
</evidence>
<dbReference type="EC" id="6.3.2.12" evidence="6"/>
<feature type="domain" description="Mur ligase C-terminal" evidence="19">
    <location>
        <begin position="298"/>
        <end position="417"/>
    </location>
</feature>
<proteinExistence type="inferred from homology"/>
<dbReference type="OrthoDB" id="9809356at2"/>
<dbReference type="SUPFAM" id="SSF53623">
    <property type="entry name" value="MurD-like peptide ligases, catalytic domain"/>
    <property type="match status" value="1"/>
</dbReference>
<dbReference type="NCBIfam" id="TIGR01499">
    <property type="entry name" value="folC"/>
    <property type="match status" value="1"/>
</dbReference>
<reference evidence="22" key="1">
    <citation type="submission" date="2016-11" db="EMBL/GenBank/DDBJ databases">
        <authorList>
            <person name="Varghese N."/>
            <person name="Submissions S."/>
        </authorList>
    </citation>
    <scope>NUCLEOTIDE SEQUENCE [LARGE SCALE GENOMIC DNA]</scope>
    <source>
        <strain evidence="22">DSM 15285</strain>
    </source>
</reference>
<organism evidence="21 22">
    <name type="scientific">Tepidibacter thalassicus DSM 15285</name>
    <dbReference type="NCBI Taxonomy" id="1123350"/>
    <lineage>
        <taxon>Bacteria</taxon>
        <taxon>Bacillati</taxon>
        <taxon>Bacillota</taxon>
        <taxon>Clostridia</taxon>
        <taxon>Peptostreptococcales</taxon>
        <taxon>Peptostreptococcaceae</taxon>
        <taxon>Tepidibacter</taxon>
    </lineage>
</organism>
<dbReference type="InterPro" id="IPR013221">
    <property type="entry name" value="Mur_ligase_cen"/>
</dbReference>
<dbReference type="PANTHER" id="PTHR11136">
    <property type="entry name" value="FOLYLPOLYGLUTAMATE SYNTHASE-RELATED"/>
    <property type="match status" value="1"/>
</dbReference>
<evidence type="ECO:0000256" key="9">
    <source>
        <dbReference type="ARBA" id="ARBA00022598"/>
    </source>
</evidence>
<dbReference type="InterPro" id="IPR036615">
    <property type="entry name" value="Mur_ligase_C_dom_sf"/>
</dbReference>
<dbReference type="GO" id="GO:0004326">
    <property type="term" value="F:tetrahydrofolylpolyglutamate synthase activity"/>
    <property type="evidence" value="ECO:0007669"/>
    <property type="project" value="UniProtKB-EC"/>
</dbReference>
<sequence length="430" mass="48460">MNYNEALEYIHGTYKFGRKLGLDNITKLLELLGNPQEHLNVIHVAGTNGKGSTCSFISSILVNQGYKVGLYTSPYLETFTERIRINGENIKEKELARVTQIVKEKVDYMINMGYNHPTEFEIVTAIAFYYYKEQNVDFLVLEVGMGGRFDATNVVKKPLVCVITPISMDHTDYLGDTISKIAYEKGGIIKENCDVVIYPQEKEAEDVIRDLVKNKNASLTIANIKDKEIVKCDIYGQIFNFNLNNEKYDGLEIKLIGDHQVNNAVVALNVISILKNKYDFKIDKKNIYNGLKETKWPGRIEILMEKPLFIIDGAHNKDGAISLANCIDKYLNNKKVTLLIGMLKDKDVDSVLDVLIPKCRKVYVTTPNSDRALTAQQLKEKIFSMGKECISIDDINEAVKLVVDESNEDEVIICAGSLYMIGAVRSIIKG</sequence>
<dbReference type="PANTHER" id="PTHR11136:SF0">
    <property type="entry name" value="DIHYDROFOLATE SYNTHETASE-RELATED"/>
    <property type="match status" value="1"/>
</dbReference>
<dbReference type="Pfam" id="PF08245">
    <property type="entry name" value="Mur_ligase_M"/>
    <property type="match status" value="1"/>
</dbReference>
<evidence type="ECO:0000256" key="2">
    <source>
        <dbReference type="ARBA" id="ARBA00004799"/>
    </source>
</evidence>
<dbReference type="Pfam" id="PF02875">
    <property type="entry name" value="Mur_ligase_C"/>
    <property type="match status" value="1"/>
</dbReference>
<dbReference type="PIRSF" id="PIRSF001563">
    <property type="entry name" value="Folylpolyglu_synth"/>
    <property type="match status" value="1"/>
</dbReference>
<keyword evidence="13" id="KW-0460">Magnesium</keyword>
<dbReference type="FunFam" id="3.40.1190.10:FF:000004">
    <property type="entry name" value="Dihydrofolate synthase/folylpolyglutamate synthase"/>
    <property type="match status" value="1"/>
</dbReference>
<dbReference type="STRING" id="1123350.SAMN02744040_00535"/>
<dbReference type="GO" id="GO:0005737">
    <property type="term" value="C:cytoplasm"/>
    <property type="evidence" value="ECO:0007669"/>
    <property type="project" value="TreeGrafter"/>
</dbReference>
<feature type="domain" description="Mur ligase central" evidence="20">
    <location>
        <begin position="44"/>
        <end position="270"/>
    </location>
</feature>
<evidence type="ECO:0000256" key="1">
    <source>
        <dbReference type="ARBA" id="ARBA00001946"/>
    </source>
</evidence>
<dbReference type="SUPFAM" id="SSF53244">
    <property type="entry name" value="MurD-like peptide ligases, peptide-binding domain"/>
    <property type="match status" value="1"/>
</dbReference>
<dbReference type="GO" id="GO:0046656">
    <property type="term" value="P:folic acid biosynthetic process"/>
    <property type="evidence" value="ECO:0007669"/>
    <property type="project" value="UniProtKB-KW"/>
</dbReference>
<evidence type="ECO:0000256" key="3">
    <source>
        <dbReference type="ARBA" id="ARBA00005150"/>
    </source>
</evidence>
<dbReference type="RefSeq" id="WP_072723327.1">
    <property type="nucleotide sequence ID" value="NZ_FQXH01000006.1"/>
</dbReference>
<evidence type="ECO:0000256" key="8">
    <source>
        <dbReference type="ARBA" id="ARBA00019357"/>
    </source>
</evidence>
<evidence type="ECO:0000256" key="16">
    <source>
        <dbReference type="ARBA" id="ARBA00047493"/>
    </source>
</evidence>
<dbReference type="AlphaFoldDB" id="A0A1M5PJV0"/>
<keyword evidence="10" id="KW-0479">Metal-binding</keyword>